<reference evidence="1 2" key="1">
    <citation type="journal article" date="2019" name="Nat. Ecol. Evol.">
        <title>Megaphylogeny resolves global patterns of mushroom evolution.</title>
        <authorList>
            <person name="Varga T."/>
            <person name="Krizsan K."/>
            <person name="Foldi C."/>
            <person name="Dima B."/>
            <person name="Sanchez-Garcia M."/>
            <person name="Sanchez-Ramirez S."/>
            <person name="Szollosi G.J."/>
            <person name="Szarkandi J.G."/>
            <person name="Papp V."/>
            <person name="Albert L."/>
            <person name="Andreopoulos W."/>
            <person name="Angelini C."/>
            <person name="Antonin V."/>
            <person name="Barry K.W."/>
            <person name="Bougher N.L."/>
            <person name="Buchanan P."/>
            <person name="Buyck B."/>
            <person name="Bense V."/>
            <person name="Catcheside P."/>
            <person name="Chovatia M."/>
            <person name="Cooper J."/>
            <person name="Damon W."/>
            <person name="Desjardin D."/>
            <person name="Finy P."/>
            <person name="Geml J."/>
            <person name="Haridas S."/>
            <person name="Hughes K."/>
            <person name="Justo A."/>
            <person name="Karasinski D."/>
            <person name="Kautmanova I."/>
            <person name="Kiss B."/>
            <person name="Kocsube S."/>
            <person name="Kotiranta H."/>
            <person name="LaButti K.M."/>
            <person name="Lechner B.E."/>
            <person name="Liimatainen K."/>
            <person name="Lipzen A."/>
            <person name="Lukacs Z."/>
            <person name="Mihaltcheva S."/>
            <person name="Morgado L.N."/>
            <person name="Niskanen T."/>
            <person name="Noordeloos M.E."/>
            <person name="Ohm R.A."/>
            <person name="Ortiz-Santana B."/>
            <person name="Ovrebo C."/>
            <person name="Racz N."/>
            <person name="Riley R."/>
            <person name="Savchenko A."/>
            <person name="Shiryaev A."/>
            <person name="Soop K."/>
            <person name="Spirin V."/>
            <person name="Szebenyi C."/>
            <person name="Tomsovsky M."/>
            <person name="Tulloss R.E."/>
            <person name="Uehling J."/>
            <person name="Grigoriev I.V."/>
            <person name="Vagvolgyi C."/>
            <person name="Papp T."/>
            <person name="Martin F.M."/>
            <person name="Miettinen O."/>
            <person name="Hibbett D.S."/>
            <person name="Nagy L.G."/>
        </authorList>
    </citation>
    <scope>NUCLEOTIDE SEQUENCE [LARGE SCALE GENOMIC DNA]</scope>
    <source>
        <strain evidence="1 2">NL-1719</strain>
    </source>
</reference>
<protein>
    <submittedName>
        <fullName evidence="1">Uncharacterized protein</fullName>
    </submittedName>
</protein>
<dbReference type="Proteomes" id="UP000308600">
    <property type="component" value="Unassembled WGS sequence"/>
</dbReference>
<accession>A0ACD3AHN2</accession>
<keyword evidence="2" id="KW-1185">Reference proteome</keyword>
<evidence type="ECO:0000313" key="1">
    <source>
        <dbReference type="EMBL" id="TFK65056.1"/>
    </source>
</evidence>
<gene>
    <name evidence="1" type="ORF">BDN72DRAFT_901029</name>
</gene>
<dbReference type="EMBL" id="ML208450">
    <property type="protein sequence ID" value="TFK65056.1"/>
    <property type="molecule type" value="Genomic_DNA"/>
</dbReference>
<organism evidence="1 2">
    <name type="scientific">Pluteus cervinus</name>
    <dbReference type="NCBI Taxonomy" id="181527"/>
    <lineage>
        <taxon>Eukaryota</taxon>
        <taxon>Fungi</taxon>
        <taxon>Dikarya</taxon>
        <taxon>Basidiomycota</taxon>
        <taxon>Agaricomycotina</taxon>
        <taxon>Agaricomycetes</taxon>
        <taxon>Agaricomycetidae</taxon>
        <taxon>Agaricales</taxon>
        <taxon>Pluteineae</taxon>
        <taxon>Pluteaceae</taxon>
        <taxon>Pluteus</taxon>
    </lineage>
</organism>
<name>A0ACD3AHN2_9AGAR</name>
<evidence type="ECO:0000313" key="2">
    <source>
        <dbReference type="Proteomes" id="UP000308600"/>
    </source>
</evidence>
<sequence length="203" mass="23016">MDTPAVLQQQLKNEFSIPPEILESVTEILSDDEASLSACSLVSRSFLSACRVHRFRHLTFSNPSPADRLHAYERCLALRSLLIRAPDLIKYTFSLTLALEKPLNNDRNLLWIIERLDCLSSLELVSGVVEPIIDWDFLPEELQQALIALLRRSSNTLCNLTIDCYENAPLEILRGLVHSNGYYSGIPVGLPNHPLVWISHRRL</sequence>
<proteinExistence type="predicted"/>